<keyword evidence="4 8" id="KW-0067">ATP-binding</keyword>
<evidence type="ECO:0000256" key="1">
    <source>
        <dbReference type="ARBA" id="ARBA00022448"/>
    </source>
</evidence>
<evidence type="ECO:0000256" key="3">
    <source>
        <dbReference type="ARBA" id="ARBA00022741"/>
    </source>
</evidence>
<evidence type="ECO:0000313" key="9">
    <source>
        <dbReference type="Proteomes" id="UP001138661"/>
    </source>
</evidence>
<feature type="domain" description="ABC transporter" evidence="7">
    <location>
        <begin position="5"/>
        <end position="71"/>
    </location>
</feature>
<evidence type="ECO:0000259" key="7">
    <source>
        <dbReference type="Pfam" id="PF00005"/>
    </source>
</evidence>
<gene>
    <name evidence="8" type="ORF">KX928_16025</name>
</gene>
<keyword evidence="6" id="KW-0472">Membrane</keyword>
<dbReference type="GO" id="GO:0005524">
    <property type="term" value="F:ATP binding"/>
    <property type="evidence" value="ECO:0007669"/>
    <property type="project" value="UniProtKB-KW"/>
</dbReference>
<dbReference type="InterPro" id="IPR003439">
    <property type="entry name" value="ABC_transporter-like_ATP-bd"/>
</dbReference>
<accession>A0A9X1FYD1</accession>
<evidence type="ECO:0000256" key="5">
    <source>
        <dbReference type="ARBA" id="ARBA00022967"/>
    </source>
</evidence>
<dbReference type="AlphaFoldDB" id="A0A9X1FYD1"/>
<dbReference type="Proteomes" id="UP001138661">
    <property type="component" value="Unassembled WGS sequence"/>
</dbReference>
<sequence>MSSRSIRFEVRRGERLGIAGPVGAGQAEVLRAVLGTDPMVTGKILKHGKSLKTRRPGDAIAAGIGFVTEDRKDEGLILDTPITANTSQINIASVSRRRLLNFS</sequence>
<dbReference type="GO" id="GO:0016887">
    <property type="term" value="F:ATP hydrolysis activity"/>
    <property type="evidence" value="ECO:0007669"/>
    <property type="project" value="InterPro"/>
</dbReference>
<protein>
    <submittedName>
        <fullName evidence="8">ATP-binding cassette domain-containing protein</fullName>
    </submittedName>
</protein>
<evidence type="ECO:0000256" key="4">
    <source>
        <dbReference type="ARBA" id="ARBA00022840"/>
    </source>
</evidence>
<keyword evidence="2" id="KW-1003">Cell membrane</keyword>
<keyword evidence="3" id="KW-0547">Nucleotide-binding</keyword>
<dbReference type="RefSeq" id="WP_219504661.1">
    <property type="nucleotide sequence ID" value="NZ_JAHXDN010000004.1"/>
</dbReference>
<comment type="caution">
    <text evidence="8">The sequence shown here is derived from an EMBL/GenBank/DDBJ whole genome shotgun (WGS) entry which is preliminary data.</text>
</comment>
<evidence type="ECO:0000256" key="6">
    <source>
        <dbReference type="ARBA" id="ARBA00023136"/>
    </source>
</evidence>
<keyword evidence="5" id="KW-1278">Translocase</keyword>
<dbReference type="PANTHER" id="PTHR43790">
    <property type="entry name" value="CARBOHYDRATE TRANSPORT ATP-BINDING PROTEIN MG119-RELATED"/>
    <property type="match status" value="1"/>
</dbReference>
<organism evidence="8 9">
    <name type="scientific">Roseobacter insulae</name>
    <dbReference type="NCBI Taxonomy" id="2859783"/>
    <lineage>
        <taxon>Bacteria</taxon>
        <taxon>Pseudomonadati</taxon>
        <taxon>Pseudomonadota</taxon>
        <taxon>Alphaproteobacteria</taxon>
        <taxon>Rhodobacterales</taxon>
        <taxon>Roseobacteraceae</taxon>
        <taxon>Roseobacter</taxon>
    </lineage>
</organism>
<dbReference type="Pfam" id="PF00005">
    <property type="entry name" value="ABC_tran"/>
    <property type="match status" value="1"/>
</dbReference>
<reference evidence="8" key="1">
    <citation type="submission" date="2021-07" db="EMBL/GenBank/DDBJ databases">
        <title>Roseobacter insulae sp. nov., isolated from a tidal flat.</title>
        <authorList>
            <person name="Park S."/>
            <person name="Yoon J.-H."/>
        </authorList>
    </citation>
    <scope>NUCLEOTIDE SEQUENCE</scope>
    <source>
        <strain evidence="8">YSTF-M11</strain>
    </source>
</reference>
<keyword evidence="1" id="KW-0813">Transport</keyword>
<proteinExistence type="predicted"/>
<evidence type="ECO:0000256" key="2">
    <source>
        <dbReference type="ARBA" id="ARBA00022475"/>
    </source>
</evidence>
<name>A0A9X1FYD1_9RHOB</name>
<dbReference type="PANTHER" id="PTHR43790:SF3">
    <property type="entry name" value="D-ALLOSE IMPORT ATP-BINDING PROTEIN ALSA-RELATED"/>
    <property type="match status" value="1"/>
</dbReference>
<dbReference type="InterPro" id="IPR050107">
    <property type="entry name" value="ABC_carbohydrate_import_ATPase"/>
</dbReference>
<evidence type="ECO:0000313" key="8">
    <source>
        <dbReference type="EMBL" id="MBW4709300.1"/>
    </source>
</evidence>
<keyword evidence="9" id="KW-1185">Reference proteome</keyword>
<dbReference type="EMBL" id="JAHXDN010000004">
    <property type="protein sequence ID" value="MBW4709300.1"/>
    <property type="molecule type" value="Genomic_DNA"/>
</dbReference>